<dbReference type="PANTHER" id="PTHR13903">
    <property type="entry name" value="PIRIN-RELATED"/>
    <property type="match status" value="1"/>
</dbReference>
<gene>
    <name evidence="2" type="ordered locus">KSE_10060</name>
</gene>
<evidence type="ECO:0000313" key="2">
    <source>
        <dbReference type="EMBL" id="BAJ26841.1"/>
    </source>
</evidence>
<dbReference type="eggNOG" id="COG1741">
    <property type="taxonomic scope" value="Bacteria"/>
</dbReference>
<reference evidence="2 3" key="1">
    <citation type="journal article" date="2010" name="DNA Res.">
        <title>Genome sequence of Kitasatospora setae NBRC 14216T: an evolutionary snapshot of the family Streptomycetaceae.</title>
        <authorList>
            <person name="Ichikawa N."/>
            <person name="Oguchi A."/>
            <person name="Ikeda H."/>
            <person name="Ishikawa J."/>
            <person name="Kitani S."/>
            <person name="Watanabe Y."/>
            <person name="Nakamura S."/>
            <person name="Katano Y."/>
            <person name="Kishi E."/>
            <person name="Sasagawa M."/>
            <person name="Ankai A."/>
            <person name="Fukui S."/>
            <person name="Hashimoto Y."/>
            <person name="Kamata S."/>
            <person name="Otoguro M."/>
            <person name="Tanikawa S."/>
            <person name="Nihira T."/>
            <person name="Horinouchi S."/>
            <person name="Ohnishi Y."/>
            <person name="Hayakawa M."/>
            <person name="Kuzuyama T."/>
            <person name="Arisawa A."/>
            <person name="Nomoto F."/>
            <person name="Miura H."/>
            <person name="Takahashi Y."/>
            <person name="Fujita N."/>
        </authorList>
    </citation>
    <scope>NUCLEOTIDE SEQUENCE [LARGE SCALE GENOMIC DNA]</scope>
    <source>
        <strain evidence="3">ATCC 33774 / DSM 43861 / JCM 3304 / KCC A-0304 / NBRC 14216 / KM-6054</strain>
    </source>
</reference>
<dbReference type="KEGG" id="ksk:KSE_10060"/>
<dbReference type="PANTHER" id="PTHR13903:SF8">
    <property type="entry name" value="PIRIN"/>
    <property type="match status" value="1"/>
</dbReference>
<dbReference type="InterPro" id="IPR008778">
    <property type="entry name" value="Pirin_C_dom"/>
</dbReference>
<dbReference type="EMBL" id="AP010968">
    <property type="protein sequence ID" value="BAJ26841.1"/>
    <property type="molecule type" value="Genomic_DNA"/>
</dbReference>
<protein>
    <recommendedName>
        <fullName evidence="1">Pirin C-terminal domain-containing protein</fullName>
    </recommendedName>
</protein>
<dbReference type="HOGENOM" id="CLU_045717_3_3_11"/>
<dbReference type="Gene3D" id="2.60.120.10">
    <property type="entry name" value="Jelly Rolls"/>
    <property type="match status" value="1"/>
</dbReference>
<dbReference type="STRING" id="452652.KSE_10060"/>
<dbReference type="InterPro" id="IPR012093">
    <property type="entry name" value="Pirin"/>
</dbReference>
<proteinExistence type="predicted"/>
<keyword evidence="3" id="KW-1185">Reference proteome</keyword>
<dbReference type="RefSeq" id="WP_014134160.1">
    <property type="nucleotide sequence ID" value="NC_016109.1"/>
</dbReference>
<sequence>MGHAHRDRRPAPAHHNAAAHVLTGRATAGGSTLPDGRLAVLGTGRERFTVRADGGPAEALVLVLAPAGEPIGEPVARGGPFVMNTAAELRQAQQDFTRGATGRMPF</sequence>
<feature type="domain" description="Pirin C-terminal" evidence="1">
    <location>
        <begin position="10"/>
        <end position="100"/>
    </location>
</feature>
<organism evidence="2 3">
    <name type="scientific">Kitasatospora setae (strain ATCC 33774 / DSM 43861 / JCM 3304 / KCC A-0304 / NBRC 14216 / KM-6054)</name>
    <name type="common">Streptomyces setae</name>
    <dbReference type="NCBI Taxonomy" id="452652"/>
    <lineage>
        <taxon>Bacteria</taxon>
        <taxon>Bacillati</taxon>
        <taxon>Actinomycetota</taxon>
        <taxon>Actinomycetes</taxon>
        <taxon>Kitasatosporales</taxon>
        <taxon>Streptomycetaceae</taxon>
        <taxon>Kitasatospora</taxon>
    </lineage>
</organism>
<dbReference type="InterPro" id="IPR011051">
    <property type="entry name" value="RmlC_Cupin_sf"/>
</dbReference>
<dbReference type="AlphaFoldDB" id="E4N6L0"/>
<dbReference type="SUPFAM" id="SSF51182">
    <property type="entry name" value="RmlC-like cupins"/>
    <property type="match status" value="1"/>
</dbReference>
<accession>E4N6L0</accession>
<evidence type="ECO:0000259" key="1">
    <source>
        <dbReference type="Pfam" id="PF05726"/>
    </source>
</evidence>
<dbReference type="Proteomes" id="UP000007076">
    <property type="component" value="Chromosome"/>
</dbReference>
<dbReference type="PATRIC" id="fig|452652.3.peg.998"/>
<dbReference type="InterPro" id="IPR014710">
    <property type="entry name" value="RmlC-like_jellyroll"/>
</dbReference>
<name>E4N6L0_KITSK</name>
<evidence type="ECO:0000313" key="3">
    <source>
        <dbReference type="Proteomes" id="UP000007076"/>
    </source>
</evidence>
<dbReference type="Pfam" id="PF05726">
    <property type="entry name" value="Pirin_C"/>
    <property type="match status" value="1"/>
</dbReference>